<reference evidence="2 3" key="1">
    <citation type="submission" date="2014-12" db="EMBL/GenBank/DDBJ databases">
        <title>Complete genome sequence of Streptomyces vietnamensis strain GIMV4.0001, a genetic manipulable producer of the benzoisochromanequinone antibiotic granaticin.</title>
        <authorList>
            <person name="Deng M.R."/>
            <person name="Guo J."/>
            <person name="Ma L.Y."/>
            <person name="Feng G.D."/>
            <person name="Mo C.Y."/>
            <person name="Zhu H.H."/>
        </authorList>
    </citation>
    <scope>NUCLEOTIDE SEQUENCE [LARGE SCALE GENOMIC DNA]</scope>
    <source>
        <strain evidence="3">GIMV4.0001</strain>
    </source>
</reference>
<protein>
    <recommendedName>
        <fullName evidence="1">Carrier domain-containing protein</fullName>
    </recommendedName>
</protein>
<dbReference type="InterPro" id="IPR036736">
    <property type="entry name" value="ACP-like_sf"/>
</dbReference>
<dbReference type="InterPro" id="IPR009081">
    <property type="entry name" value="PP-bd_ACP"/>
</dbReference>
<dbReference type="STRING" id="362257.SVTN_03510"/>
<organism evidence="2 3">
    <name type="scientific">Streptomyces vietnamensis</name>
    <dbReference type="NCBI Taxonomy" id="362257"/>
    <lineage>
        <taxon>Bacteria</taxon>
        <taxon>Bacillati</taxon>
        <taxon>Actinomycetota</taxon>
        <taxon>Actinomycetes</taxon>
        <taxon>Kitasatosporales</taxon>
        <taxon>Streptomycetaceae</taxon>
        <taxon>Streptomyces</taxon>
    </lineage>
</organism>
<dbReference type="Proteomes" id="UP000031774">
    <property type="component" value="Chromosome"/>
</dbReference>
<dbReference type="Gene3D" id="1.10.1200.10">
    <property type="entry name" value="ACP-like"/>
    <property type="match status" value="1"/>
</dbReference>
<gene>
    <name evidence="2" type="ORF">SVTN_03510</name>
</gene>
<dbReference type="Pfam" id="PF00550">
    <property type="entry name" value="PP-binding"/>
    <property type="match status" value="1"/>
</dbReference>
<sequence>MNPRNLDDFLLLLHDEFSIDLRERGAGTYLADVPEWDSVLLLQLVTVLEEETGRRLPVRPLFEARTFEQIYALVKEQG</sequence>
<evidence type="ECO:0000313" key="3">
    <source>
        <dbReference type="Proteomes" id="UP000031774"/>
    </source>
</evidence>
<proteinExistence type="predicted"/>
<dbReference type="EMBL" id="CP010407">
    <property type="protein sequence ID" value="AJF63671.1"/>
    <property type="molecule type" value="Genomic_DNA"/>
</dbReference>
<name>A0A0B5HT62_9ACTN</name>
<keyword evidence="3" id="KW-1185">Reference proteome</keyword>
<evidence type="ECO:0000313" key="2">
    <source>
        <dbReference type="EMBL" id="AJF63671.1"/>
    </source>
</evidence>
<feature type="domain" description="Carrier" evidence="1">
    <location>
        <begin position="37"/>
        <end position="74"/>
    </location>
</feature>
<accession>A0A0B5HT62</accession>
<dbReference type="AlphaFoldDB" id="A0A0B5HT62"/>
<dbReference type="RefSeq" id="WP_041127756.1">
    <property type="nucleotide sequence ID" value="NZ_CP010407.1"/>
</dbReference>
<dbReference type="KEGG" id="svt:SVTN_03510"/>
<dbReference type="SUPFAM" id="SSF47336">
    <property type="entry name" value="ACP-like"/>
    <property type="match status" value="1"/>
</dbReference>
<evidence type="ECO:0000259" key="1">
    <source>
        <dbReference type="Pfam" id="PF00550"/>
    </source>
</evidence>
<dbReference type="HOGENOM" id="CLU_196618_0_0_11"/>